<comment type="caution">
    <text evidence="1">The sequence shown here is derived from an EMBL/GenBank/DDBJ whole genome shotgun (WGS) entry which is preliminary data.</text>
</comment>
<dbReference type="EMBL" id="PKMF04000993">
    <property type="protein sequence ID" value="KAK7815626.1"/>
    <property type="molecule type" value="Genomic_DNA"/>
</dbReference>
<keyword evidence="1" id="KW-0808">Transferase</keyword>
<organism evidence="1 2">
    <name type="scientific">Quercus suber</name>
    <name type="common">Cork oak</name>
    <dbReference type="NCBI Taxonomy" id="58331"/>
    <lineage>
        <taxon>Eukaryota</taxon>
        <taxon>Viridiplantae</taxon>
        <taxon>Streptophyta</taxon>
        <taxon>Embryophyta</taxon>
        <taxon>Tracheophyta</taxon>
        <taxon>Spermatophyta</taxon>
        <taxon>Magnoliopsida</taxon>
        <taxon>eudicotyledons</taxon>
        <taxon>Gunneridae</taxon>
        <taxon>Pentapetalae</taxon>
        <taxon>rosids</taxon>
        <taxon>fabids</taxon>
        <taxon>Fagales</taxon>
        <taxon>Fagaceae</taxon>
        <taxon>Quercus</taxon>
    </lineage>
</organism>
<gene>
    <name evidence="1" type="primary">BIA1_1</name>
    <name evidence="1" type="ORF">CFP56_001388</name>
</gene>
<protein>
    <submittedName>
        <fullName evidence="1">Bahd acyltransferase bia1</fullName>
    </submittedName>
</protein>
<reference evidence="1 2" key="1">
    <citation type="journal article" date="2018" name="Sci. Data">
        <title>The draft genome sequence of cork oak.</title>
        <authorList>
            <person name="Ramos A.M."/>
            <person name="Usie A."/>
            <person name="Barbosa P."/>
            <person name="Barros P.M."/>
            <person name="Capote T."/>
            <person name="Chaves I."/>
            <person name="Simoes F."/>
            <person name="Abreu I."/>
            <person name="Carrasquinho I."/>
            <person name="Faro C."/>
            <person name="Guimaraes J.B."/>
            <person name="Mendonca D."/>
            <person name="Nobrega F."/>
            <person name="Rodrigues L."/>
            <person name="Saibo N.J.M."/>
            <person name="Varela M.C."/>
            <person name="Egas C."/>
            <person name="Matos J."/>
            <person name="Miguel C.M."/>
            <person name="Oliveira M.M."/>
            <person name="Ricardo C.P."/>
            <person name="Goncalves S."/>
        </authorList>
    </citation>
    <scope>NUCLEOTIDE SEQUENCE [LARGE SCALE GENOMIC DNA]</scope>
    <source>
        <strain evidence="2">cv. HL8</strain>
    </source>
</reference>
<proteinExistence type="predicted"/>
<sequence>MFLFCAVFGSKICYADASNTNLFNTILFWVGEPAWVTSAKWLYKNLVGFFDTKSGNGIEAWINLEEEAMDKFEADKELQAYVSSVKVSV</sequence>
<dbReference type="Gene3D" id="3.30.559.10">
    <property type="entry name" value="Chloramphenicol acetyltransferase-like domain"/>
    <property type="match status" value="1"/>
</dbReference>
<keyword evidence="1" id="KW-0012">Acyltransferase</keyword>
<accession>A0AAW0IN62</accession>
<evidence type="ECO:0000313" key="1">
    <source>
        <dbReference type="EMBL" id="KAK7815626.1"/>
    </source>
</evidence>
<keyword evidence="2" id="KW-1185">Reference proteome</keyword>
<dbReference type="InterPro" id="IPR023213">
    <property type="entry name" value="CAT-like_dom_sf"/>
</dbReference>
<evidence type="ECO:0000313" key="2">
    <source>
        <dbReference type="Proteomes" id="UP000237347"/>
    </source>
</evidence>
<dbReference type="Proteomes" id="UP000237347">
    <property type="component" value="Unassembled WGS sequence"/>
</dbReference>
<name>A0AAW0IN62_QUESU</name>
<dbReference type="GO" id="GO:0016746">
    <property type="term" value="F:acyltransferase activity"/>
    <property type="evidence" value="ECO:0007669"/>
    <property type="project" value="UniProtKB-KW"/>
</dbReference>
<dbReference type="AlphaFoldDB" id="A0AAW0IN62"/>